<accession>A0A553PFM8</accession>
<dbReference type="STRING" id="6832.A0A553PFM8"/>
<dbReference type="AlphaFoldDB" id="A0A553PFM8"/>
<dbReference type="Proteomes" id="UP000318571">
    <property type="component" value="Chromosome 5"/>
</dbReference>
<dbReference type="GO" id="GO:0003682">
    <property type="term" value="F:chromatin binding"/>
    <property type="evidence" value="ECO:0007669"/>
    <property type="project" value="TreeGrafter"/>
</dbReference>
<dbReference type="GO" id="GO:0007062">
    <property type="term" value="P:sister chromatid cohesion"/>
    <property type="evidence" value="ECO:0007669"/>
    <property type="project" value="TreeGrafter"/>
</dbReference>
<dbReference type="PANTHER" id="PTHR11199:SF0">
    <property type="entry name" value="LD34181P-RELATED"/>
    <property type="match status" value="1"/>
</dbReference>
<dbReference type="GO" id="GO:0005634">
    <property type="term" value="C:nucleus"/>
    <property type="evidence" value="ECO:0007669"/>
    <property type="project" value="TreeGrafter"/>
</dbReference>
<dbReference type="GO" id="GO:0000785">
    <property type="term" value="C:chromatin"/>
    <property type="evidence" value="ECO:0007669"/>
    <property type="project" value="TreeGrafter"/>
</dbReference>
<evidence type="ECO:0000256" key="1">
    <source>
        <dbReference type="ARBA" id="ARBA00005486"/>
    </source>
</evidence>
<gene>
    <name evidence="2" type="ORF">TCAL_17003</name>
</gene>
<sequence>MSNRRLRATSQREKMANLSLHTLSNVMAHASSTLFSECLSTISWMSMSNASRFFSCRDVVKVLRDDQQIGDLLRVREVLLQQRGQGLDEMSRQRLLVILDLFQLLGREQLPGGTPTHWRFARGGLPDTTHHDFDQTRFLPILQRVFLRTRLLEQQVRHALPVLHHGVGLNERVHEVGPVFVELGLDEELHQIPDQGCVGQALLPATRPQVRVQLVVGQEETLVEELARCLSHGPVRRVHEFVDVLAVLVVEHVAVEAQDRDDQFDRLHGHVKVFVQSHLHDALLFFSEELHKRRNLLASYCKLVVYNVFPTKSASDIFKHYVMFYNDYGDIIKITLGKAKRTTR</sequence>
<proteinExistence type="inferred from homology"/>
<dbReference type="PANTHER" id="PTHR11199">
    <property type="entry name" value="STROMAL ANTIGEN"/>
    <property type="match status" value="1"/>
</dbReference>
<comment type="similarity">
    <text evidence="1">Belongs to the SCC3 family.</text>
</comment>
<organism evidence="2 3">
    <name type="scientific">Tigriopus californicus</name>
    <name type="common">Marine copepod</name>
    <dbReference type="NCBI Taxonomy" id="6832"/>
    <lineage>
        <taxon>Eukaryota</taxon>
        <taxon>Metazoa</taxon>
        <taxon>Ecdysozoa</taxon>
        <taxon>Arthropoda</taxon>
        <taxon>Crustacea</taxon>
        <taxon>Multicrustacea</taxon>
        <taxon>Hexanauplia</taxon>
        <taxon>Copepoda</taxon>
        <taxon>Harpacticoida</taxon>
        <taxon>Harpacticidae</taxon>
        <taxon>Tigriopus</taxon>
    </lineage>
</organism>
<evidence type="ECO:0000313" key="3">
    <source>
        <dbReference type="Proteomes" id="UP000318571"/>
    </source>
</evidence>
<dbReference type="InterPro" id="IPR039662">
    <property type="entry name" value="Cohesin_Scc3/SA"/>
</dbReference>
<dbReference type="EMBL" id="VCGU01000004">
    <property type="protein sequence ID" value="TRY76481.1"/>
    <property type="molecule type" value="Genomic_DNA"/>
</dbReference>
<dbReference type="GO" id="GO:0008278">
    <property type="term" value="C:cohesin complex"/>
    <property type="evidence" value="ECO:0007669"/>
    <property type="project" value="TreeGrafter"/>
</dbReference>
<evidence type="ECO:0000313" key="2">
    <source>
        <dbReference type="EMBL" id="TRY76481.1"/>
    </source>
</evidence>
<reference evidence="2 3" key="1">
    <citation type="journal article" date="2018" name="Nat. Ecol. Evol.">
        <title>Genomic signatures of mitonuclear coevolution across populations of Tigriopus californicus.</title>
        <authorList>
            <person name="Barreto F.S."/>
            <person name="Watson E.T."/>
            <person name="Lima T.G."/>
            <person name="Willett C.S."/>
            <person name="Edmands S."/>
            <person name="Li W."/>
            <person name="Burton R.S."/>
        </authorList>
    </citation>
    <scope>NUCLEOTIDE SEQUENCE [LARGE SCALE GENOMIC DNA]</scope>
    <source>
        <strain evidence="2 3">San Diego</strain>
    </source>
</reference>
<protein>
    <submittedName>
        <fullName evidence="2">Uncharacterized protein</fullName>
    </submittedName>
</protein>
<comment type="caution">
    <text evidence="2">The sequence shown here is derived from an EMBL/GenBank/DDBJ whole genome shotgun (WGS) entry which is preliminary data.</text>
</comment>
<keyword evidence="3" id="KW-1185">Reference proteome</keyword>
<name>A0A553PFM8_TIGCA</name>